<dbReference type="AlphaFoldDB" id="A0A3P6NU36"/>
<proteinExistence type="predicted"/>
<evidence type="ECO:0000313" key="1">
    <source>
        <dbReference type="EMBL" id="VDK27009.1"/>
    </source>
</evidence>
<gene>
    <name evidence="1" type="ORF">TASK_LOCUS3054</name>
</gene>
<reference evidence="1 2" key="1">
    <citation type="submission" date="2018-11" db="EMBL/GenBank/DDBJ databases">
        <authorList>
            <consortium name="Pathogen Informatics"/>
        </authorList>
    </citation>
    <scope>NUCLEOTIDE SEQUENCE [LARGE SCALE GENOMIC DNA]</scope>
</reference>
<keyword evidence="2" id="KW-1185">Reference proteome</keyword>
<dbReference type="EMBL" id="UYRS01005167">
    <property type="protein sequence ID" value="VDK27009.1"/>
    <property type="molecule type" value="Genomic_DNA"/>
</dbReference>
<protein>
    <submittedName>
        <fullName evidence="1">Uncharacterized protein</fullName>
    </submittedName>
</protein>
<name>A0A3P6NU36_TAEAS</name>
<sequence length="183" mass="20475">MNWVVFSLIGSTSIPYSHRGQGQNDPHEQCYLLTGFRKVLVSTKHTTRLVLANRCHDALHTIQQLRQQTKTLFGLTAYHASAFSLTSNAISHWLTISFSLFPLRTKHIRALALISTPFASELFDCLWRDGCRRRHRPGFGDIRLLIGWFAGEAIAPVLEVANPPVIWATVAFALTIGQNVAGH</sequence>
<dbReference type="Proteomes" id="UP000282613">
    <property type="component" value="Unassembled WGS sequence"/>
</dbReference>
<organism evidence="1 2">
    <name type="scientific">Taenia asiatica</name>
    <name type="common">Asian tapeworm</name>
    <dbReference type="NCBI Taxonomy" id="60517"/>
    <lineage>
        <taxon>Eukaryota</taxon>
        <taxon>Metazoa</taxon>
        <taxon>Spiralia</taxon>
        <taxon>Lophotrochozoa</taxon>
        <taxon>Platyhelminthes</taxon>
        <taxon>Cestoda</taxon>
        <taxon>Eucestoda</taxon>
        <taxon>Cyclophyllidea</taxon>
        <taxon>Taeniidae</taxon>
        <taxon>Taenia</taxon>
    </lineage>
</organism>
<evidence type="ECO:0000313" key="2">
    <source>
        <dbReference type="Proteomes" id="UP000282613"/>
    </source>
</evidence>
<accession>A0A3P6NU36</accession>